<feature type="transmembrane region" description="Helical" evidence="1">
    <location>
        <begin position="435"/>
        <end position="458"/>
    </location>
</feature>
<evidence type="ECO:0000313" key="2">
    <source>
        <dbReference type="Proteomes" id="UP000035681"/>
    </source>
</evidence>
<evidence type="ECO:0000313" key="3">
    <source>
        <dbReference type="WBParaSite" id="TCONS_00010356.p1"/>
    </source>
</evidence>
<keyword evidence="1" id="KW-0812">Transmembrane</keyword>
<protein>
    <submittedName>
        <fullName evidence="3">Uncharacterized protein</fullName>
    </submittedName>
</protein>
<proteinExistence type="predicted"/>
<organism evidence="2 3">
    <name type="scientific">Strongyloides stercoralis</name>
    <name type="common">Threadworm</name>
    <dbReference type="NCBI Taxonomy" id="6248"/>
    <lineage>
        <taxon>Eukaryota</taxon>
        <taxon>Metazoa</taxon>
        <taxon>Ecdysozoa</taxon>
        <taxon>Nematoda</taxon>
        <taxon>Chromadorea</taxon>
        <taxon>Rhabditida</taxon>
        <taxon>Tylenchina</taxon>
        <taxon>Panagrolaimomorpha</taxon>
        <taxon>Strongyloidoidea</taxon>
        <taxon>Strongyloididae</taxon>
        <taxon>Strongyloides</taxon>
    </lineage>
</organism>
<keyword evidence="2" id="KW-1185">Reference proteome</keyword>
<dbReference type="AlphaFoldDB" id="A0AAF5DCG6"/>
<accession>A0AAF5DCG6</accession>
<reference evidence="3" key="1">
    <citation type="submission" date="2024-02" db="UniProtKB">
        <authorList>
            <consortium name="WormBaseParasite"/>
        </authorList>
    </citation>
    <scope>IDENTIFICATION</scope>
</reference>
<keyword evidence="1" id="KW-0472">Membrane</keyword>
<sequence length="478" mass="54275">CATFLLLIRITFEPQLIETFVLSSIVDLLWCSTGAGFGAHWQLELYWKKPKAVDLLGSNNEEKENSFNSDADYHKEFIHYYCCIGGCRSTGTEAEAWRFFWEKLEDVALLELNLKHGAFFLMAEIYLNMETVVEGIGGCWSTGAESRTRNSFRINASYDSETRYYCCCFGGCCSTGIDSEALRLFWKKLEDSMGAVVEGIGGCCFTGAVSKACKLFFVRNSFRINASYDSDTRINANYDRESSIAVLEAVIQLGLNLGNGDFSGGNLSFFLIGNESGAWRLFWRKLADVALLQLNLEYGSSFVKDSFNDNTNYDKESRHYYCCFGGCYSTGTESESLKLLWRELEDVAILKLSLKHGSSSVKSMEAVVERIGGCYSTEAESKMCKLFSFGRNLFRTNASYDNQSSHYYRCFGGCYSTGTESGEWRLFWRELEYAIILWLISALFFCFGGLFSISWFIITSWNLRLDFYLKCLEIKDLL</sequence>
<name>A0AAF5DCG6_STRER</name>
<dbReference type="Proteomes" id="UP000035681">
    <property type="component" value="Unplaced"/>
</dbReference>
<evidence type="ECO:0000256" key="1">
    <source>
        <dbReference type="SAM" id="Phobius"/>
    </source>
</evidence>
<keyword evidence="1" id="KW-1133">Transmembrane helix</keyword>
<dbReference type="WBParaSite" id="TCONS_00010356.p1">
    <property type="protein sequence ID" value="TCONS_00010356.p1"/>
    <property type="gene ID" value="XLOC_003429"/>
</dbReference>